<dbReference type="OrthoDB" id="4368291at2759"/>
<evidence type="ECO:0000313" key="2">
    <source>
        <dbReference type="EMBL" id="KAF7114651.1"/>
    </source>
</evidence>
<dbReference type="AlphaFoldDB" id="A0A8H6P225"/>
<comment type="caution">
    <text evidence="2">The sequence shown here is derived from an EMBL/GenBank/DDBJ whole genome shotgun (WGS) entry which is preliminary data.</text>
</comment>
<dbReference type="Proteomes" id="UP000630445">
    <property type="component" value="Unassembled WGS sequence"/>
</dbReference>
<feature type="region of interest" description="Disordered" evidence="1">
    <location>
        <begin position="69"/>
        <end position="118"/>
    </location>
</feature>
<organism evidence="2 3">
    <name type="scientific">Aspergillus hiratsukae</name>
    <dbReference type="NCBI Taxonomy" id="1194566"/>
    <lineage>
        <taxon>Eukaryota</taxon>
        <taxon>Fungi</taxon>
        <taxon>Dikarya</taxon>
        <taxon>Ascomycota</taxon>
        <taxon>Pezizomycotina</taxon>
        <taxon>Eurotiomycetes</taxon>
        <taxon>Eurotiomycetidae</taxon>
        <taxon>Eurotiales</taxon>
        <taxon>Aspergillaceae</taxon>
        <taxon>Aspergillus</taxon>
        <taxon>Aspergillus subgen. Fumigati</taxon>
    </lineage>
</organism>
<accession>A0A8H6P225</accession>
<gene>
    <name evidence="2" type="ORF">CNMCM5793_009602</name>
</gene>
<evidence type="ECO:0000313" key="3">
    <source>
        <dbReference type="Proteomes" id="UP000630445"/>
    </source>
</evidence>
<name>A0A8H6P225_9EURO</name>
<proteinExistence type="predicted"/>
<evidence type="ECO:0000256" key="1">
    <source>
        <dbReference type="SAM" id="MobiDB-lite"/>
    </source>
</evidence>
<sequence>MRITDLALWNDFKDEFNGWTLDTFKVANKTVLKMLRLHLTTHGEDTQHEWTEEDIQDHLKEQPDNFTSIWNPARDQSRTIQPNPLSVRATTADPPNPRASQTTMAKPPIEPSDPRWNEDRLSTFDKAYMDDHVQQQPGHGSF</sequence>
<keyword evidence="3" id="KW-1185">Reference proteome</keyword>
<reference evidence="2" key="1">
    <citation type="submission" date="2020-06" db="EMBL/GenBank/DDBJ databases">
        <title>Draft genome sequences of strains closely related to Aspergillus parafelis and Aspergillus hiratsukae.</title>
        <authorList>
            <person name="Dos Santos R.A.C."/>
            <person name="Rivero-Menendez O."/>
            <person name="Steenwyk J.L."/>
            <person name="Mead M.E."/>
            <person name="Goldman G.H."/>
            <person name="Alastruey-Izquierdo A."/>
            <person name="Rokas A."/>
        </authorList>
    </citation>
    <scope>NUCLEOTIDE SEQUENCE</scope>
    <source>
        <strain evidence="2">CNM-CM5793</strain>
    </source>
</reference>
<protein>
    <submittedName>
        <fullName evidence="2">Uncharacterized protein</fullName>
    </submittedName>
</protein>
<dbReference type="EMBL" id="JACBAD010002122">
    <property type="protein sequence ID" value="KAF7114651.1"/>
    <property type="molecule type" value="Genomic_DNA"/>
</dbReference>